<dbReference type="EMBL" id="JAPDGR010000168">
    <property type="protein sequence ID" value="KAJ2994540.1"/>
    <property type="molecule type" value="Genomic_DNA"/>
</dbReference>
<sequence length="381" mass="43383">MPSLDEIPPLFRCKSSEEIRDVIKAKKGAIVDVFRGYNALHWYCDAKSTSPGIIKELLYRGIDINALDQRSQLRHRPVIRHTALGLACRNANVKAVHTLLQNGADPCGLTKSAMSLGLPKKNAHGKPIVYPSPLQELLCQPVHGPRPGRCPWTYHLNEEDEEKDSYLDEDNPERIPTFRVPHPTLSDIPPKYRPVCWRCAANYHIWEPWPETEEEKVAAQERRRVCYYGQILRLGHRLHACLQLLVDYNCSDPPVAFPECDDRHLWLGIDYFLETFWRFYHPLMVCEGMANSPKGDAISTSSQHLSHAYSRPVFSLFGEICDILIESAGYKGKKMMGTTRGQGRLISLIAEHSKFPSFRKGEYFDVDAQLERELSASSSSH</sequence>
<accession>A0ACC1PMI5</accession>
<organism evidence="1 2">
    <name type="scientific">Xylaria curta</name>
    <dbReference type="NCBI Taxonomy" id="42375"/>
    <lineage>
        <taxon>Eukaryota</taxon>
        <taxon>Fungi</taxon>
        <taxon>Dikarya</taxon>
        <taxon>Ascomycota</taxon>
        <taxon>Pezizomycotina</taxon>
        <taxon>Sordariomycetes</taxon>
        <taxon>Xylariomycetidae</taxon>
        <taxon>Xylariales</taxon>
        <taxon>Xylariaceae</taxon>
        <taxon>Xylaria</taxon>
    </lineage>
</organism>
<reference evidence="1" key="1">
    <citation type="submission" date="2022-10" db="EMBL/GenBank/DDBJ databases">
        <title>Genome Sequence of Xylaria curta.</title>
        <authorList>
            <person name="Buettner E."/>
        </authorList>
    </citation>
    <scope>NUCLEOTIDE SEQUENCE</scope>
    <source>
        <strain evidence="1">Babe10</strain>
    </source>
</reference>
<name>A0ACC1PMI5_9PEZI</name>
<protein>
    <submittedName>
        <fullName evidence="1">Uncharacterized protein</fullName>
    </submittedName>
</protein>
<proteinExistence type="predicted"/>
<comment type="caution">
    <text evidence="1">The sequence shown here is derived from an EMBL/GenBank/DDBJ whole genome shotgun (WGS) entry which is preliminary data.</text>
</comment>
<keyword evidence="2" id="KW-1185">Reference proteome</keyword>
<evidence type="ECO:0000313" key="1">
    <source>
        <dbReference type="EMBL" id="KAJ2994540.1"/>
    </source>
</evidence>
<evidence type="ECO:0000313" key="2">
    <source>
        <dbReference type="Proteomes" id="UP001143856"/>
    </source>
</evidence>
<dbReference type="Proteomes" id="UP001143856">
    <property type="component" value="Unassembled WGS sequence"/>
</dbReference>
<gene>
    <name evidence="1" type="ORF">NUW58_g1531</name>
</gene>